<dbReference type="GO" id="GO:0046061">
    <property type="term" value="P:dATP catabolic process"/>
    <property type="evidence" value="ECO:0007669"/>
    <property type="project" value="TreeGrafter"/>
</dbReference>
<dbReference type="PANTHER" id="PTHR30522:SF0">
    <property type="entry name" value="NUCLEOSIDE TRIPHOSPHATE PYROPHOSPHOHYDROLASE"/>
    <property type="match status" value="1"/>
</dbReference>
<dbReference type="GO" id="GO:0047429">
    <property type="term" value="F:nucleoside triphosphate diphosphatase activity"/>
    <property type="evidence" value="ECO:0007669"/>
    <property type="project" value="UniProtKB-EC"/>
</dbReference>
<accession>A0A9D9DYP2</accession>
<gene>
    <name evidence="2" type="primary">mazG</name>
    <name evidence="2" type="ORF">IAA97_04955</name>
</gene>
<feature type="domain" description="NTP pyrophosphohydrolase MazG-like" evidence="1">
    <location>
        <begin position="178"/>
        <end position="238"/>
    </location>
</feature>
<dbReference type="InterPro" id="IPR048015">
    <property type="entry name" value="NTP-PPase_MazG-like_N"/>
</dbReference>
<protein>
    <submittedName>
        <fullName evidence="2">Nucleoside triphosphate pyrophosphohydrolase</fullName>
        <ecNumber evidence="2">3.6.1.9</ecNumber>
    </submittedName>
</protein>
<feature type="domain" description="NTP pyrophosphohydrolase MazG-like" evidence="1">
    <location>
        <begin position="38"/>
        <end position="111"/>
    </location>
</feature>
<dbReference type="GO" id="GO:0046052">
    <property type="term" value="P:UTP catabolic process"/>
    <property type="evidence" value="ECO:0007669"/>
    <property type="project" value="TreeGrafter"/>
</dbReference>
<dbReference type="GO" id="GO:0046081">
    <property type="term" value="P:dUTP catabolic process"/>
    <property type="evidence" value="ECO:0007669"/>
    <property type="project" value="TreeGrafter"/>
</dbReference>
<dbReference type="CDD" id="cd11529">
    <property type="entry name" value="NTP-PPase_MazG_Cterm"/>
    <property type="match status" value="1"/>
</dbReference>
<sequence length="272" mass="31297">MYENYLMHALDFNSSLDRLYTIISILRAPGGCPWDRLQTNKTTTASLIDESYEYLDGVLKGNVDSEREEIGDVMINVFMNLRIHEEKNDFMPVEAVNEVCDKLIRRHPHVFGESHAENAAEVLSLWNSVKENVEGHKDKADAFFSHIPSSLPPLEESYEIQKKLKKVGFDWPDATGVIEKVEEELEEVNEAIAEGDDDHLEMELGDLLFSVVNLCRYLKVRPNIALHRCNEKVKARFQKLFDMASERGISVDKEHVDEMNALWEEAKKSERQ</sequence>
<dbReference type="Pfam" id="PF03819">
    <property type="entry name" value="MazG"/>
    <property type="match status" value="2"/>
</dbReference>
<dbReference type="GO" id="GO:0046076">
    <property type="term" value="P:dTTP catabolic process"/>
    <property type="evidence" value="ECO:0007669"/>
    <property type="project" value="TreeGrafter"/>
</dbReference>
<proteinExistence type="predicted"/>
<dbReference type="InterPro" id="IPR004518">
    <property type="entry name" value="MazG-like_dom"/>
</dbReference>
<evidence type="ECO:0000313" key="3">
    <source>
        <dbReference type="Proteomes" id="UP000823615"/>
    </source>
</evidence>
<dbReference type="SUPFAM" id="SSF101386">
    <property type="entry name" value="all-alpha NTP pyrophosphatases"/>
    <property type="match status" value="2"/>
</dbReference>
<dbReference type="GO" id="GO:0046047">
    <property type="term" value="P:TTP catabolic process"/>
    <property type="evidence" value="ECO:0007669"/>
    <property type="project" value="TreeGrafter"/>
</dbReference>
<dbReference type="EC" id="3.6.1.9" evidence="2"/>
<dbReference type="Gene3D" id="1.10.287.1080">
    <property type="entry name" value="MazG-like"/>
    <property type="match status" value="2"/>
</dbReference>
<evidence type="ECO:0000259" key="1">
    <source>
        <dbReference type="Pfam" id="PF03819"/>
    </source>
</evidence>
<dbReference type="NCBIfam" id="TIGR00444">
    <property type="entry name" value="mazG"/>
    <property type="match status" value="1"/>
</dbReference>
<dbReference type="AlphaFoldDB" id="A0A9D9DYP2"/>
<dbReference type="NCBIfam" id="NF007113">
    <property type="entry name" value="PRK09562.1"/>
    <property type="match status" value="1"/>
</dbReference>
<reference evidence="2" key="1">
    <citation type="submission" date="2020-10" db="EMBL/GenBank/DDBJ databases">
        <authorList>
            <person name="Gilroy R."/>
        </authorList>
    </citation>
    <scope>NUCLEOTIDE SEQUENCE</scope>
    <source>
        <strain evidence="2">7293</strain>
    </source>
</reference>
<comment type="caution">
    <text evidence="2">The sequence shown here is derived from an EMBL/GenBank/DDBJ whole genome shotgun (WGS) entry which is preliminary data.</text>
</comment>
<keyword evidence="2" id="KW-0378">Hydrolase</keyword>
<dbReference type="GO" id="GO:0006203">
    <property type="term" value="P:dGTP catabolic process"/>
    <property type="evidence" value="ECO:0007669"/>
    <property type="project" value="TreeGrafter"/>
</dbReference>
<name>A0A9D9DYP2_9SPIO</name>
<dbReference type="EMBL" id="JADIMT010000061">
    <property type="protein sequence ID" value="MBO8436307.1"/>
    <property type="molecule type" value="Genomic_DNA"/>
</dbReference>
<evidence type="ECO:0000313" key="2">
    <source>
        <dbReference type="EMBL" id="MBO8436307.1"/>
    </source>
</evidence>
<dbReference type="Proteomes" id="UP000823615">
    <property type="component" value="Unassembled WGS sequence"/>
</dbReference>
<reference evidence="2" key="2">
    <citation type="journal article" date="2021" name="PeerJ">
        <title>Extensive microbial diversity within the chicken gut microbiome revealed by metagenomics and culture.</title>
        <authorList>
            <person name="Gilroy R."/>
            <person name="Ravi A."/>
            <person name="Getino M."/>
            <person name="Pursley I."/>
            <person name="Horton D.L."/>
            <person name="Alikhan N.F."/>
            <person name="Baker D."/>
            <person name="Gharbi K."/>
            <person name="Hall N."/>
            <person name="Watson M."/>
            <person name="Adriaenssens E.M."/>
            <person name="Foster-Nyarko E."/>
            <person name="Jarju S."/>
            <person name="Secka A."/>
            <person name="Antonio M."/>
            <person name="Oren A."/>
            <person name="Chaudhuri R.R."/>
            <person name="La Ragione R."/>
            <person name="Hildebrand F."/>
            <person name="Pallen M.J."/>
        </authorList>
    </citation>
    <scope>NUCLEOTIDE SEQUENCE</scope>
    <source>
        <strain evidence="2">7293</strain>
    </source>
</reference>
<dbReference type="InterPro" id="IPR011551">
    <property type="entry name" value="NTP_PyrPHydrolase_MazG"/>
</dbReference>
<dbReference type="PANTHER" id="PTHR30522">
    <property type="entry name" value="NUCLEOSIDE TRIPHOSPHATE PYROPHOSPHOHYDROLASE"/>
    <property type="match status" value="1"/>
</dbReference>
<organism evidence="2 3">
    <name type="scientific">Candidatus Ornithospirochaeta stercoripullorum</name>
    <dbReference type="NCBI Taxonomy" id="2840899"/>
    <lineage>
        <taxon>Bacteria</taxon>
        <taxon>Pseudomonadati</taxon>
        <taxon>Spirochaetota</taxon>
        <taxon>Spirochaetia</taxon>
        <taxon>Spirochaetales</taxon>
        <taxon>Spirochaetaceae</taxon>
        <taxon>Spirochaetaceae incertae sedis</taxon>
        <taxon>Candidatus Ornithospirochaeta</taxon>
    </lineage>
</organism>
<dbReference type="CDD" id="cd11528">
    <property type="entry name" value="NTP-PPase_MazG_Nterm"/>
    <property type="match status" value="1"/>
</dbReference>
<dbReference type="InterPro" id="IPR048011">
    <property type="entry name" value="NTP-PPase_MazG-like_C"/>
</dbReference>